<name>A0A561UYW1_9ACTN</name>
<reference evidence="3 5" key="1">
    <citation type="submission" date="2019-06" db="EMBL/GenBank/DDBJ databases">
        <title>Sequencing the genomes of 1000 actinobacteria strains.</title>
        <authorList>
            <person name="Klenk H.-P."/>
        </authorList>
    </citation>
    <scope>NUCLEOTIDE SEQUENCE [LARGE SCALE GENOMIC DNA]</scope>
    <source>
        <strain evidence="3 5">DSM 42059</strain>
    </source>
</reference>
<evidence type="ECO:0000256" key="1">
    <source>
        <dbReference type="SAM" id="MobiDB-lite"/>
    </source>
</evidence>
<evidence type="ECO:0000313" key="6">
    <source>
        <dbReference type="Proteomes" id="UP001330827"/>
    </source>
</evidence>
<dbReference type="EMBL" id="CP109114">
    <property type="protein sequence ID" value="WSC14382.1"/>
    <property type="molecule type" value="Genomic_DNA"/>
</dbReference>
<reference evidence="4 6" key="2">
    <citation type="submission" date="2022-10" db="EMBL/GenBank/DDBJ databases">
        <title>The complete genomes of actinobacterial strains from the NBC collection.</title>
        <authorList>
            <person name="Joergensen T.S."/>
            <person name="Alvarez Arevalo M."/>
            <person name="Sterndorff E.B."/>
            <person name="Faurdal D."/>
            <person name="Vuksanovic O."/>
            <person name="Mourched A.-S."/>
            <person name="Charusanti P."/>
            <person name="Shaw S."/>
            <person name="Blin K."/>
            <person name="Weber T."/>
        </authorList>
    </citation>
    <scope>NUCLEOTIDE SEQUENCE [LARGE SCALE GENOMIC DNA]</scope>
    <source>
        <strain evidence="4 6">NBC 01769</strain>
    </source>
</reference>
<dbReference type="PROSITE" id="PS51257">
    <property type="entry name" value="PROKAR_LIPOPROTEIN"/>
    <property type="match status" value="1"/>
</dbReference>
<dbReference type="OrthoDB" id="4338998at2"/>
<feature type="chain" id="PRO_5021747503" description="Lipoprotein" evidence="2">
    <location>
        <begin position="30"/>
        <end position="186"/>
    </location>
</feature>
<dbReference type="EMBL" id="VIWW01000001">
    <property type="protein sequence ID" value="TWG04562.1"/>
    <property type="molecule type" value="Genomic_DNA"/>
</dbReference>
<evidence type="ECO:0000313" key="5">
    <source>
        <dbReference type="Proteomes" id="UP000318186"/>
    </source>
</evidence>
<feature type="region of interest" description="Disordered" evidence="1">
    <location>
        <begin position="23"/>
        <end position="186"/>
    </location>
</feature>
<feature type="signal peptide" evidence="2">
    <location>
        <begin position="1"/>
        <end position="29"/>
    </location>
</feature>
<keyword evidence="6" id="KW-1185">Reference proteome</keyword>
<organism evidence="3 5">
    <name type="scientific">Streptomyces brevispora</name>
    <dbReference type="NCBI Taxonomy" id="887462"/>
    <lineage>
        <taxon>Bacteria</taxon>
        <taxon>Bacillati</taxon>
        <taxon>Actinomycetota</taxon>
        <taxon>Actinomycetes</taxon>
        <taxon>Kitasatosporales</taxon>
        <taxon>Streptomycetaceae</taxon>
        <taxon>Streptomyces</taxon>
    </lineage>
</organism>
<dbReference type="AlphaFoldDB" id="A0A561UYW1"/>
<gene>
    <name evidence="3" type="ORF">FHX80_113024</name>
    <name evidence="4" type="ORF">OIE64_17035</name>
</gene>
<feature type="compositionally biased region" description="Pro residues" evidence="1">
    <location>
        <begin position="116"/>
        <end position="153"/>
    </location>
</feature>
<dbReference type="Proteomes" id="UP000318186">
    <property type="component" value="Unassembled WGS sequence"/>
</dbReference>
<feature type="compositionally biased region" description="Low complexity" evidence="1">
    <location>
        <begin position="102"/>
        <end position="115"/>
    </location>
</feature>
<evidence type="ECO:0000256" key="2">
    <source>
        <dbReference type="SAM" id="SignalP"/>
    </source>
</evidence>
<evidence type="ECO:0000313" key="4">
    <source>
        <dbReference type="EMBL" id="WSC14382.1"/>
    </source>
</evidence>
<sequence>MRQLSVPVRWAAVTAVTIAASTGCMSVGADDEKPAPSRSAVPKGPVTAPDGSTVAGTGRGRTGGAEAHSEREAAESGGPKASADPSVGPGTGAAGQRRLRGGRLLTPTTTSLPSGPGDPEPPVTPAPSDPPAPEPSVPPEPEPEPSEPPPVPSASPAAQFRNDAMGALDDVDEMRTPEASPQVGPA</sequence>
<keyword evidence="2" id="KW-0732">Signal</keyword>
<accession>A0A561UYW1</accession>
<dbReference type="RefSeq" id="WP_145764675.1">
    <property type="nucleotide sequence ID" value="NZ_CP109114.1"/>
</dbReference>
<evidence type="ECO:0000313" key="3">
    <source>
        <dbReference type="EMBL" id="TWG04562.1"/>
    </source>
</evidence>
<dbReference type="Proteomes" id="UP001330827">
    <property type="component" value="Chromosome"/>
</dbReference>
<proteinExistence type="predicted"/>
<protein>
    <recommendedName>
        <fullName evidence="7">Lipoprotein</fullName>
    </recommendedName>
</protein>
<evidence type="ECO:0008006" key="7">
    <source>
        <dbReference type="Google" id="ProtNLM"/>
    </source>
</evidence>